<reference evidence="3 4" key="1">
    <citation type="journal article" date="2024" name="Int. J. Syst. Evol. Microbiol.">
        <title>Proposal of Lactobacillus amylovorus subsp. animalis subsp. nov. and an emended description of Lactobacillus amylovorus.</title>
        <authorList>
            <person name="Yamane K."/>
            <person name="Tanizawa Y."/>
            <person name="Kobayashi H."/>
            <person name="Kamizono T."/>
            <person name="Kojima Y."/>
            <person name="Takagi H."/>
            <person name="Tohno M."/>
        </authorList>
    </citation>
    <scope>NUCLEOTIDE SEQUENCE [LARGE SCALE GENOMIC DNA]</scope>
    <source>
        <strain evidence="3 4">TKL145</strain>
    </source>
</reference>
<reference evidence="4" key="2">
    <citation type="submission" date="2024-01" db="EMBL/GenBank/DDBJ databases">
        <title>Draft genome sequence of Lactobacillus amylovorus strain TKL145.</title>
        <authorList>
            <person name="Tohno M."/>
            <person name="Tanizawa Y."/>
        </authorList>
    </citation>
    <scope>NUCLEOTIDE SEQUENCE [LARGE SCALE GENOMIC DNA]</scope>
    <source>
        <strain evidence="4">TKL145</strain>
    </source>
</reference>
<evidence type="ECO:0008006" key="5">
    <source>
        <dbReference type="Google" id="ProtNLM"/>
    </source>
</evidence>
<comment type="caution">
    <text evidence="3">The sequence shown here is derived from an EMBL/GenBank/DDBJ whole genome shotgun (WGS) entry which is preliminary data.</text>
</comment>
<dbReference type="RefSeq" id="WP_353303430.1">
    <property type="nucleotide sequence ID" value="NZ_BAAAAK010000041.1"/>
</dbReference>
<feature type="compositionally biased region" description="Basic and acidic residues" evidence="2">
    <location>
        <begin position="162"/>
        <end position="187"/>
    </location>
</feature>
<dbReference type="EMBL" id="BAAAAK010000041">
    <property type="protein sequence ID" value="GAA0043554.1"/>
    <property type="molecule type" value="Genomic_DNA"/>
</dbReference>
<dbReference type="AlphaFoldDB" id="A0ABC9VQ08"/>
<evidence type="ECO:0000313" key="4">
    <source>
        <dbReference type="Proteomes" id="UP001437574"/>
    </source>
</evidence>
<organism evidence="3 4">
    <name type="scientific">Lactobacillus amylovorus subsp. animalium</name>
    <dbReference type="NCBI Taxonomy" id="3378536"/>
    <lineage>
        <taxon>Bacteria</taxon>
        <taxon>Bacillati</taxon>
        <taxon>Bacillota</taxon>
        <taxon>Bacilli</taxon>
        <taxon>Lactobacillales</taxon>
        <taxon>Lactobacillaceae</taxon>
        <taxon>Lactobacillus</taxon>
    </lineage>
</organism>
<gene>
    <name evidence="3" type="ORF">LATKL145_19710</name>
</gene>
<evidence type="ECO:0000256" key="1">
    <source>
        <dbReference type="SAM" id="Coils"/>
    </source>
</evidence>
<feature type="region of interest" description="Disordered" evidence="2">
    <location>
        <begin position="158"/>
        <end position="210"/>
    </location>
</feature>
<evidence type="ECO:0000256" key="2">
    <source>
        <dbReference type="SAM" id="MobiDB-lite"/>
    </source>
</evidence>
<name>A0ABC9VQ08_LACAM</name>
<accession>A0ABC9VQ08</accession>
<keyword evidence="1" id="KW-0175">Coiled coil</keyword>
<feature type="coiled-coil region" evidence="1">
    <location>
        <begin position="69"/>
        <end position="150"/>
    </location>
</feature>
<proteinExistence type="predicted"/>
<sequence>MKYEGKNVYSSGEIADLLGFDDYHRVSNYLSKIGAKNVTKKGNTRYYSEKTKETVITYFKALGHKGSGESKKDQLIEELRTQLRTAQQENVANLAKQKEEYDSRLANQKNSYERIISAKDDDISNLKDTVSNLRKQQDVANEQIKQLTTVTKQAQSLNLADKSPEQIKMLKGDAETSNERSNSENEPHNQQISESEKPRQSWWQRHFGKK</sequence>
<evidence type="ECO:0000313" key="3">
    <source>
        <dbReference type="EMBL" id="GAA0043554.1"/>
    </source>
</evidence>
<dbReference type="Proteomes" id="UP001437574">
    <property type="component" value="Unassembled WGS sequence"/>
</dbReference>
<protein>
    <recommendedName>
        <fullName evidence="5">Transcriptional regulator</fullName>
    </recommendedName>
</protein>